<dbReference type="InterPro" id="IPR008428">
    <property type="entry name" value="Chond_GalNAc"/>
</dbReference>
<evidence type="ECO:0000256" key="5">
    <source>
        <dbReference type="ARBA" id="ARBA00022968"/>
    </source>
</evidence>
<reference evidence="11 12" key="1">
    <citation type="journal article" date="2018" name="Mol. Biol. Evol.">
        <title>Analysis of the draft genome of the red seaweed Gracilariopsis chorda provides insights into genome size evolution in Rhodophyta.</title>
        <authorList>
            <person name="Lee J."/>
            <person name="Yang E.C."/>
            <person name="Graf L."/>
            <person name="Yang J.H."/>
            <person name="Qiu H."/>
            <person name="Zel Zion U."/>
            <person name="Chan C.X."/>
            <person name="Stephens T.G."/>
            <person name="Weber A.P.M."/>
            <person name="Boo G.H."/>
            <person name="Boo S.M."/>
            <person name="Kim K.M."/>
            <person name="Shin Y."/>
            <person name="Jung M."/>
            <person name="Lee S.J."/>
            <person name="Yim H.S."/>
            <person name="Lee J.H."/>
            <person name="Bhattacharya D."/>
            <person name="Yoon H.S."/>
        </authorList>
    </citation>
    <scope>NUCLEOTIDE SEQUENCE [LARGE SCALE GENOMIC DNA]</scope>
    <source>
        <strain evidence="11 12">SKKU-2015</strain>
        <tissue evidence="11">Whole body</tissue>
    </source>
</reference>
<keyword evidence="5" id="KW-0735">Signal-anchor</keyword>
<evidence type="ECO:0000256" key="7">
    <source>
        <dbReference type="ARBA" id="ARBA00023034"/>
    </source>
</evidence>
<keyword evidence="8" id="KW-0472">Membrane</keyword>
<feature type="chain" id="PRO_5016074659" evidence="10">
    <location>
        <begin position="19"/>
        <end position="483"/>
    </location>
</feature>
<dbReference type="Proteomes" id="UP000247409">
    <property type="component" value="Unassembled WGS sequence"/>
</dbReference>
<organism evidence="11 12">
    <name type="scientific">Gracilariopsis chorda</name>
    <dbReference type="NCBI Taxonomy" id="448386"/>
    <lineage>
        <taxon>Eukaryota</taxon>
        <taxon>Rhodophyta</taxon>
        <taxon>Florideophyceae</taxon>
        <taxon>Rhodymeniophycidae</taxon>
        <taxon>Gracilariales</taxon>
        <taxon>Gracilariaceae</taxon>
        <taxon>Gracilariopsis</taxon>
    </lineage>
</organism>
<evidence type="ECO:0000313" key="11">
    <source>
        <dbReference type="EMBL" id="PXF48685.1"/>
    </source>
</evidence>
<feature type="region of interest" description="Disordered" evidence="9">
    <location>
        <begin position="448"/>
        <end position="483"/>
    </location>
</feature>
<evidence type="ECO:0000256" key="2">
    <source>
        <dbReference type="ARBA" id="ARBA00009239"/>
    </source>
</evidence>
<dbReference type="InterPro" id="IPR029044">
    <property type="entry name" value="Nucleotide-diphossugar_trans"/>
</dbReference>
<dbReference type="STRING" id="448386.A0A2V3J2S9"/>
<name>A0A2V3J2S9_9FLOR</name>
<keyword evidence="7" id="KW-0333">Golgi apparatus</keyword>
<dbReference type="GO" id="GO:0000139">
    <property type="term" value="C:Golgi membrane"/>
    <property type="evidence" value="ECO:0007669"/>
    <property type="project" value="UniProtKB-SubCell"/>
</dbReference>
<evidence type="ECO:0000256" key="10">
    <source>
        <dbReference type="SAM" id="SignalP"/>
    </source>
</evidence>
<accession>A0A2V3J2S9</accession>
<keyword evidence="10" id="KW-0732">Signal</keyword>
<keyword evidence="6" id="KW-1133">Transmembrane helix</keyword>
<dbReference type="GO" id="GO:0008376">
    <property type="term" value="F:acetylgalactosaminyltransferase activity"/>
    <property type="evidence" value="ECO:0007669"/>
    <property type="project" value="InterPro"/>
</dbReference>
<dbReference type="GO" id="GO:0032580">
    <property type="term" value="C:Golgi cisterna membrane"/>
    <property type="evidence" value="ECO:0007669"/>
    <property type="project" value="InterPro"/>
</dbReference>
<sequence>MFFLCVALWLLPSPPALSDALEQDIHISSGFADQFESCYSTAPLQLIQFDRSQFSGGLYSGRELTTDKLDTFSTFFEKYIFQPNVGSVGDLRDPTKALAKDIHAILRTSQQVLRQHTGDRSLIIRNYTVGYSHLNARRGSRYILHLVSTSSTRTFRHDTVAIRRTLDGNCSISLRESPPAVFDKPMFVVVPYSKRPTRLEWFLDQFEKLHSEEVNARLILAHCNEDESDRKNVEKLVSRAKRRDYVQVSRIPFKRNSTFSRAVCIREAFKGVPDNNLVFISDIDMYIYPKMLESCRLNSIQGSQVYFPVFYSLYPGQERIEKGSGYWRTTSYGMSCIYKSDFDAVGAYYKAEDRFVGWGGEDLVLRDAFLNHANYELFRAVEPALRHKWHPKNCDRTLLSYQDCISIRFQQLGDPVFLGKVLMERDIDVQSIVAQHFDDDTTLESTFNSSSTRLTDIRPPNTVNEMTEERHANVHRTTKDEQN</sequence>
<evidence type="ECO:0000256" key="6">
    <source>
        <dbReference type="ARBA" id="ARBA00022989"/>
    </source>
</evidence>
<dbReference type="PANTHER" id="PTHR12369:SF11">
    <property type="entry name" value="HEXOSYLTRANSFERASE"/>
    <property type="match status" value="1"/>
</dbReference>
<dbReference type="Gene3D" id="3.90.550.10">
    <property type="entry name" value="Spore Coat Polysaccharide Biosynthesis Protein SpsA, Chain A"/>
    <property type="match status" value="1"/>
</dbReference>
<dbReference type="EMBL" id="NBIV01000012">
    <property type="protein sequence ID" value="PXF48685.1"/>
    <property type="molecule type" value="Genomic_DNA"/>
</dbReference>
<proteinExistence type="inferred from homology"/>
<keyword evidence="4" id="KW-0812">Transmembrane</keyword>
<dbReference type="SUPFAM" id="SSF53448">
    <property type="entry name" value="Nucleotide-diphospho-sugar transferases"/>
    <property type="match status" value="1"/>
</dbReference>
<evidence type="ECO:0000256" key="1">
    <source>
        <dbReference type="ARBA" id="ARBA00004323"/>
    </source>
</evidence>
<keyword evidence="3 11" id="KW-0808">Transferase</keyword>
<evidence type="ECO:0000256" key="8">
    <source>
        <dbReference type="ARBA" id="ARBA00023136"/>
    </source>
</evidence>
<dbReference type="PANTHER" id="PTHR12369">
    <property type="entry name" value="CHONDROITIN SYNTHASE"/>
    <property type="match status" value="1"/>
</dbReference>
<comment type="caution">
    <text evidence="11">The sequence shown here is derived from an EMBL/GenBank/DDBJ whole genome shotgun (WGS) entry which is preliminary data.</text>
</comment>
<feature type="signal peptide" evidence="10">
    <location>
        <begin position="1"/>
        <end position="18"/>
    </location>
</feature>
<dbReference type="OrthoDB" id="431432at2759"/>
<keyword evidence="12" id="KW-1185">Reference proteome</keyword>
<protein>
    <submittedName>
        <fullName evidence="11">Chondroitin sulfate N-acetylgalactosaminyltransferase 2</fullName>
    </submittedName>
</protein>
<evidence type="ECO:0000256" key="3">
    <source>
        <dbReference type="ARBA" id="ARBA00022679"/>
    </source>
</evidence>
<dbReference type="InterPro" id="IPR051227">
    <property type="entry name" value="CS_glycosyltransferase"/>
</dbReference>
<dbReference type="Pfam" id="PF05679">
    <property type="entry name" value="CHGN"/>
    <property type="match status" value="1"/>
</dbReference>
<comment type="subcellular location">
    <subcellularLocation>
        <location evidence="1">Golgi apparatus membrane</location>
        <topology evidence="1">Single-pass type II membrane protein</topology>
    </subcellularLocation>
</comment>
<evidence type="ECO:0000313" key="12">
    <source>
        <dbReference type="Proteomes" id="UP000247409"/>
    </source>
</evidence>
<feature type="compositionally biased region" description="Basic and acidic residues" evidence="9">
    <location>
        <begin position="467"/>
        <end position="483"/>
    </location>
</feature>
<evidence type="ECO:0000256" key="4">
    <source>
        <dbReference type="ARBA" id="ARBA00022692"/>
    </source>
</evidence>
<dbReference type="AlphaFoldDB" id="A0A2V3J2S9"/>
<comment type="similarity">
    <text evidence="2">Belongs to the chondroitin N-acetylgalactosaminyltransferase family.</text>
</comment>
<gene>
    <name evidence="11" type="ORF">BWQ96_01537</name>
</gene>
<evidence type="ECO:0000256" key="9">
    <source>
        <dbReference type="SAM" id="MobiDB-lite"/>
    </source>
</evidence>